<accession>A0A2R6Q0Z2</accession>
<sequence>MEMRASEDVGLGQDLTPPLPPLAFSLLDSSLLSHCSACFSPLSPPPPRPLPHPSALYCSPQCSKADADFHLSSAEHHLLLHHLGGDDTTDLRAALRLLRRFELLNLIPPQSHHSHRIGGLMTHRDELMTFSDEDEQNGSVLERIRDGAKAMAVARRMRDGLDLEFSGECVLEEAVLCAVLTNAVEVQVNEGHPVGIAVYGMVFSWINHSCSPNACYWFPLPGWFRGDSRLRIVRASGGIEMRENGDRDNFESTIVGEEYDPRLRNVRAGGGIEVRKNGGCDNCESKIVDEEYGPRIVVRSIKAINKGEEVSVAYTDLLQPREMRQSELWLKYRFICSCQRCSSFPPTYVDRTLQEISAVNCNRANLSSDQNFYIDEAIKRSSDYVDDAITEYLEFGNPKSCCEKLENLLTRGLLDGQFEPKEGKSKQQFWFHPLHHLSLSAYTTLASAYKSHASELLALDPEKCEHQMEAFNMNRTSAAYSLLLAGATHHLFLFEPSLIASVANFWTNAGEHLLNVARSPIGQLITKCGLTVAELPSSPSYKCCKCALVGEFETNVVLRRGRNVEFEDTSREFLNCVMSITPKLWTFLIHRVSYLQLIKDPIDFTWIGTTKSLRTLGFEANLAKRDAESSVSEGDARIWVNQENINLFRLGVHCLLYGDFLLSICGGKQSHLDRSILNLLHG</sequence>
<dbReference type="SUPFAM" id="SSF82199">
    <property type="entry name" value="SET domain"/>
    <property type="match status" value="2"/>
</dbReference>
<reference evidence="2" key="2">
    <citation type="journal article" date="2018" name="BMC Genomics">
        <title>A manually annotated Actinidia chinensis var. chinensis (kiwifruit) genome highlights the challenges associated with draft genomes and gene prediction in plants.</title>
        <authorList>
            <person name="Pilkington S.M."/>
            <person name="Crowhurst R."/>
            <person name="Hilario E."/>
            <person name="Nardozza S."/>
            <person name="Fraser L."/>
            <person name="Peng Y."/>
            <person name="Gunaseelan K."/>
            <person name="Simpson R."/>
            <person name="Tahir J."/>
            <person name="Deroles S.C."/>
            <person name="Templeton K."/>
            <person name="Luo Z."/>
            <person name="Davy M."/>
            <person name="Cheng C."/>
            <person name="McNeilage M."/>
            <person name="Scaglione D."/>
            <person name="Liu Y."/>
            <person name="Zhang Q."/>
            <person name="Datson P."/>
            <person name="De Silva N."/>
            <person name="Gardiner S.E."/>
            <person name="Bassett H."/>
            <person name="Chagne D."/>
            <person name="McCallum J."/>
            <person name="Dzierzon H."/>
            <person name="Deng C."/>
            <person name="Wang Y.Y."/>
            <person name="Barron L."/>
            <person name="Manako K."/>
            <person name="Bowen J."/>
            <person name="Foster T.M."/>
            <person name="Erridge Z.A."/>
            <person name="Tiffin H."/>
            <person name="Waite C.N."/>
            <person name="Davies K.M."/>
            <person name="Grierson E.P."/>
            <person name="Laing W.A."/>
            <person name="Kirk R."/>
            <person name="Chen X."/>
            <person name="Wood M."/>
            <person name="Montefiori M."/>
            <person name="Brummell D.A."/>
            <person name="Schwinn K.E."/>
            <person name="Catanach A."/>
            <person name="Fullerton C."/>
            <person name="Li D."/>
            <person name="Meiyalaghan S."/>
            <person name="Nieuwenhuizen N."/>
            <person name="Read N."/>
            <person name="Prakash R."/>
            <person name="Hunter D."/>
            <person name="Zhang H."/>
            <person name="McKenzie M."/>
            <person name="Knabel M."/>
            <person name="Harris A."/>
            <person name="Allan A.C."/>
            <person name="Gleave A."/>
            <person name="Chen A."/>
            <person name="Janssen B.J."/>
            <person name="Plunkett B."/>
            <person name="Ampomah-Dwamena C."/>
            <person name="Voogd C."/>
            <person name="Leif D."/>
            <person name="Lafferty D."/>
            <person name="Souleyre E.J.F."/>
            <person name="Varkonyi-Gasic E."/>
            <person name="Gambi F."/>
            <person name="Hanley J."/>
            <person name="Yao J.L."/>
            <person name="Cheung J."/>
            <person name="David K.M."/>
            <person name="Warren B."/>
            <person name="Marsh K."/>
            <person name="Snowden K.C."/>
            <person name="Lin-Wang K."/>
            <person name="Brian L."/>
            <person name="Martinez-Sanchez M."/>
            <person name="Wang M."/>
            <person name="Ileperuma N."/>
            <person name="Macnee N."/>
            <person name="Campin R."/>
            <person name="McAtee P."/>
            <person name="Drummond R.S.M."/>
            <person name="Espley R.V."/>
            <person name="Ireland H.S."/>
            <person name="Wu R."/>
            <person name="Atkinson R.G."/>
            <person name="Karunairetnam S."/>
            <person name="Bulley S."/>
            <person name="Chunkath S."/>
            <person name="Hanley Z."/>
            <person name="Storey R."/>
            <person name="Thrimawithana A.H."/>
            <person name="Thomson S."/>
            <person name="David C."/>
            <person name="Testolin R."/>
            <person name="Huang H."/>
            <person name="Hellens R.P."/>
            <person name="Schaffer R.J."/>
        </authorList>
    </citation>
    <scope>NUCLEOTIDE SEQUENCE [LARGE SCALE GENOMIC DNA]</scope>
    <source>
        <strain evidence="2">cv. Red5</strain>
    </source>
</reference>
<dbReference type="OMA" id="KYRFICC"/>
<dbReference type="PANTHER" id="PTHR47780:SF1">
    <property type="entry name" value="PROTEIN SET DOMAIN GROUP 41"/>
    <property type="match status" value="1"/>
</dbReference>
<dbReference type="EMBL" id="NKQK01000021">
    <property type="protein sequence ID" value="PSS00055.1"/>
    <property type="molecule type" value="Genomic_DNA"/>
</dbReference>
<dbReference type="Gene3D" id="2.170.270.10">
    <property type="entry name" value="SET domain"/>
    <property type="match status" value="1"/>
</dbReference>
<dbReference type="Gramene" id="PSS00055">
    <property type="protein sequence ID" value="PSS00055"/>
    <property type="gene ID" value="CEY00_Acc24022"/>
</dbReference>
<dbReference type="CDD" id="cd20071">
    <property type="entry name" value="SET_SMYD"/>
    <property type="match status" value="1"/>
</dbReference>
<organism evidence="1 2">
    <name type="scientific">Actinidia chinensis var. chinensis</name>
    <name type="common">Chinese soft-hair kiwi</name>
    <dbReference type="NCBI Taxonomy" id="1590841"/>
    <lineage>
        <taxon>Eukaryota</taxon>
        <taxon>Viridiplantae</taxon>
        <taxon>Streptophyta</taxon>
        <taxon>Embryophyta</taxon>
        <taxon>Tracheophyta</taxon>
        <taxon>Spermatophyta</taxon>
        <taxon>Magnoliopsida</taxon>
        <taxon>eudicotyledons</taxon>
        <taxon>Gunneridae</taxon>
        <taxon>Pentapetalae</taxon>
        <taxon>asterids</taxon>
        <taxon>Ericales</taxon>
        <taxon>Actinidiaceae</taxon>
        <taxon>Actinidia</taxon>
    </lineage>
</organism>
<gene>
    <name evidence="1" type="ORF">CEY00_Acc24022</name>
</gene>
<dbReference type="InterPro" id="IPR046341">
    <property type="entry name" value="SET_dom_sf"/>
</dbReference>
<dbReference type="AlphaFoldDB" id="A0A2R6Q0Z2"/>
<dbReference type="FunCoup" id="A0A2R6Q0Z2">
    <property type="interactions" value="548"/>
</dbReference>
<dbReference type="InterPro" id="IPR011990">
    <property type="entry name" value="TPR-like_helical_dom_sf"/>
</dbReference>
<proteinExistence type="predicted"/>
<dbReference type="PANTHER" id="PTHR47780">
    <property type="entry name" value="PROTEIN SET DOMAIN GROUP 41"/>
    <property type="match status" value="1"/>
</dbReference>
<keyword evidence="2" id="KW-1185">Reference proteome</keyword>
<reference evidence="1 2" key="1">
    <citation type="submission" date="2017-07" db="EMBL/GenBank/DDBJ databases">
        <title>An improved, manually edited Actinidia chinensis var. chinensis (kiwifruit) genome highlights the challenges associated with draft genomes and gene prediction in plants.</title>
        <authorList>
            <person name="Pilkington S."/>
            <person name="Crowhurst R."/>
            <person name="Hilario E."/>
            <person name="Nardozza S."/>
            <person name="Fraser L."/>
            <person name="Peng Y."/>
            <person name="Gunaseelan K."/>
            <person name="Simpson R."/>
            <person name="Tahir J."/>
            <person name="Deroles S."/>
            <person name="Templeton K."/>
            <person name="Luo Z."/>
            <person name="Davy M."/>
            <person name="Cheng C."/>
            <person name="Mcneilage M."/>
            <person name="Scaglione D."/>
            <person name="Liu Y."/>
            <person name="Zhang Q."/>
            <person name="Datson P."/>
            <person name="De Silva N."/>
            <person name="Gardiner S."/>
            <person name="Bassett H."/>
            <person name="Chagne D."/>
            <person name="Mccallum J."/>
            <person name="Dzierzon H."/>
            <person name="Deng C."/>
            <person name="Wang Y.-Y."/>
            <person name="Barron N."/>
            <person name="Manako K."/>
            <person name="Bowen J."/>
            <person name="Foster T."/>
            <person name="Erridge Z."/>
            <person name="Tiffin H."/>
            <person name="Waite C."/>
            <person name="Davies K."/>
            <person name="Grierson E."/>
            <person name="Laing W."/>
            <person name="Kirk R."/>
            <person name="Chen X."/>
            <person name="Wood M."/>
            <person name="Montefiori M."/>
            <person name="Brummell D."/>
            <person name="Schwinn K."/>
            <person name="Catanach A."/>
            <person name="Fullerton C."/>
            <person name="Li D."/>
            <person name="Meiyalaghan S."/>
            <person name="Nieuwenhuizen N."/>
            <person name="Read N."/>
            <person name="Prakash R."/>
            <person name="Hunter D."/>
            <person name="Zhang H."/>
            <person name="Mckenzie M."/>
            <person name="Knabel M."/>
            <person name="Harris A."/>
            <person name="Allan A."/>
            <person name="Chen A."/>
            <person name="Janssen B."/>
            <person name="Plunkett B."/>
            <person name="Dwamena C."/>
            <person name="Voogd C."/>
            <person name="Leif D."/>
            <person name="Lafferty D."/>
            <person name="Souleyre E."/>
            <person name="Varkonyi-Gasic E."/>
            <person name="Gambi F."/>
            <person name="Hanley J."/>
            <person name="Yao J.-L."/>
            <person name="Cheung J."/>
            <person name="David K."/>
            <person name="Warren B."/>
            <person name="Marsh K."/>
            <person name="Snowden K."/>
            <person name="Lin-Wang K."/>
            <person name="Brian L."/>
            <person name="Martinez-Sanchez M."/>
            <person name="Wang M."/>
            <person name="Ileperuma N."/>
            <person name="Macnee N."/>
            <person name="Campin R."/>
            <person name="Mcatee P."/>
            <person name="Drummond R."/>
            <person name="Espley R."/>
            <person name="Ireland H."/>
            <person name="Wu R."/>
            <person name="Atkinson R."/>
            <person name="Karunairetnam S."/>
            <person name="Bulley S."/>
            <person name="Chunkath S."/>
            <person name="Hanley Z."/>
            <person name="Storey R."/>
            <person name="Thrimawithana A."/>
            <person name="Thomson S."/>
            <person name="David C."/>
            <person name="Testolin R."/>
        </authorList>
    </citation>
    <scope>NUCLEOTIDE SEQUENCE [LARGE SCALE GENOMIC DNA]</scope>
    <source>
        <strain evidence="2">cv. Red5</strain>
        <tissue evidence="1">Young leaf</tissue>
    </source>
</reference>
<dbReference type="Proteomes" id="UP000241394">
    <property type="component" value="Chromosome LG21"/>
</dbReference>
<evidence type="ECO:0000313" key="2">
    <source>
        <dbReference type="Proteomes" id="UP000241394"/>
    </source>
</evidence>
<dbReference type="OrthoDB" id="5945798at2759"/>
<dbReference type="STRING" id="1590841.A0A2R6Q0Z2"/>
<name>A0A2R6Q0Z2_ACTCC</name>
<protein>
    <submittedName>
        <fullName evidence="1">Protein SET DOMAIN GROUP like</fullName>
    </submittedName>
</protein>
<dbReference type="InParanoid" id="A0A2R6Q0Z2"/>
<comment type="caution">
    <text evidence="1">The sequence shown here is derived from an EMBL/GenBank/DDBJ whole genome shotgun (WGS) entry which is preliminary data.</text>
</comment>
<dbReference type="Gene3D" id="1.25.40.10">
    <property type="entry name" value="Tetratricopeptide repeat domain"/>
    <property type="match status" value="1"/>
</dbReference>
<evidence type="ECO:0000313" key="1">
    <source>
        <dbReference type="EMBL" id="PSS00055.1"/>
    </source>
</evidence>